<organism evidence="5 6">
    <name type="scientific">Clupea harengus</name>
    <name type="common">Atlantic herring</name>
    <dbReference type="NCBI Taxonomy" id="7950"/>
    <lineage>
        <taxon>Eukaryota</taxon>
        <taxon>Metazoa</taxon>
        <taxon>Chordata</taxon>
        <taxon>Craniata</taxon>
        <taxon>Vertebrata</taxon>
        <taxon>Euteleostomi</taxon>
        <taxon>Actinopterygii</taxon>
        <taxon>Neopterygii</taxon>
        <taxon>Teleostei</taxon>
        <taxon>Clupei</taxon>
        <taxon>Clupeiformes</taxon>
        <taxon>Clupeoidei</taxon>
        <taxon>Clupeidae</taxon>
        <taxon>Clupea</taxon>
    </lineage>
</organism>
<feature type="domain" description="Cystatin" evidence="4">
    <location>
        <begin position="45"/>
        <end position="154"/>
    </location>
</feature>
<dbReference type="GO" id="GO:0005737">
    <property type="term" value="C:cytoplasm"/>
    <property type="evidence" value="ECO:0007669"/>
    <property type="project" value="TreeGrafter"/>
</dbReference>
<keyword evidence="3" id="KW-0472">Membrane</keyword>
<evidence type="ECO:0000259" key="4">
    <source>
        <dbReference type="SMART" id="SM00043"/>
    </source>
</evidence>
<dbReference type="AlphaFoldDB" id="A0A8M1KF59"/>
<keyword evidence="3" id="KW-0812">Transmembrane</keyword>
<reference evidence="6" key="1">
    <citation type="submission" date="2025-08" db="UniProtKB">
        <authorList>
            <consortium name="RefSeq"/>
        </authorList>
    </citation>
    <scope>IDENTIFICATION</scope>
</reference>
<dbReference type="SMART" id="SM00043">
    <property type="entry name" value="CY"/>
    <property type="match status" value="1"/>
</dbReference>
<dbReference type="GeneID" id="122131881"/>
<dbReference type="PANTHER" id="PTHR46186:SF12">
    <property type="entry name" value="CYSTATIN C (AMYLOID ANGIOPATHY AND CEREBRAL HEMORRHAGE)-RELATED"/>
    <property type="match status" value="1"/>
</dbReference>
<gene>
    <name evidence="6" type="primary">cst3</name>
</gene>
<dbReference type="InterPro" id="IPR000010">
    <property type="entry name" value="Cystatin_dom"/>
</dbReference>
<protein>
    <submittedName>
        <fullName evidence="6">Cystatin C (Amyloid angiopathy and cerebral hemorrhage)</fullName>
    </submittedName>
</protein>
<dbReference type="KEGG" id="char:122131881"/>
<dbReference type="Pfam" id="PF00031">
    <property type="entry name" value="Cystatin"/>
    <property type="match status" value="1"/>
</dbReference>
<evidence type="ECO:0000256" key="3">
    <source>
        <dbReference type="SAM" id="Phobius"/>
    </source>
</evidence>
<accession>A0A8M1KF59</accession>
<evidence type="ECO:0000256" key="1">
    <source>
        <dbReference type="ARBA" id="ARBA00009403"/>
    </source>
</evidence>
<dbReference type="RefSeq" id="XP_042562532.1">
    <property type="nucleotide sequence ID" value="XM_042706598.1"/>
</dbReference>
<evidence type="ECO:0000256" key="2">
    <source>
        <dbReference type="ARBA" id="ARBA00023157"/>
    </source>
</evidence>
<proteinExistence type="inferred from homology"/>
<name>A0A8M1KF59_CLUHA</name>
<dbReference type="GO" id="GO:0005615">
    <property type="term" value="C:extracellular space"/>
    <property type="evidence" value="ECO:0007669"/>
    <property type="project" value="TreeGrafter"/>
</dbReference>
<dbReference type="GO" id="GO:0004869">
    <property type="term" value="F:cysteine-type endopeptidase inhibitor activity"/>
    <property type="evidence" value="ECO:0007669"/>
    <property type="project" value="InterPro"/>
</dbReference>
<feature type="transmembrane region" description="Helical" evidence="3">
    <location>
        <begin position="26"/>
        <end position="47"/>
    </location>
</feature>
<keyword evidence="3" id="KW-1133">Transmembrane helix</keyword>
<dbReference type="CTD" id="1471"/>
<dbReference type="GO" id="GO:0031982">
    <property type="term" value="C:vesicle"/>
    <property type="evidence" value="ECO:0007669"/>
    <property type="project" value="TreeGrafter"/>
</dbReference>
<dbReference type="InterPro" id="IPR018073">
    <property type="entry name" value="Prot_inh_cystat_CS"/>
</dbReference>
<sequence>MIQQTTEEIYTTSVSVPSRKSESTVVMWKILVPIFTVAFAVTSAGLVGGPSDANVNDEGVQNALQFAVVQHNKGTNDMYINKVAKVIKVQKQVVAGMKYIFTVEMARTSCRKGGVETECEIHTDLTLAKPYTCTFEVWSRPWMGPPVVIKNVCKH</sequence>
<dbReference type="OrthoDB" id="1908104at2759"/>
<dbReference type="Proteomes" id="UP000515152">
    <property type="component" value="Unplaced"/>
</dbReference>
<dbReference type="PROSITE" id="PS00287">
    <property type="entry name" value="CYSTATIN"/>
    <property type="match status" value="1"/>
</dbReference>
<evidence type="ECO:0000313" key="5">
    <source>
        <dbReference type="Proteomes" id="UP000515152"/>
    </source>
</evidence>
<evidence type="ECO:0000313" key="6">
    <source>
        <dbReference type="RefSeq" id="XP_042562532.1"/>
    </source>
</evidence>
<keyword evidence="2" id="KW-1015">Disulfide bond</keyword>
<dbReference type="CDD" id="cd00042">
    <property type="entry name" value="CY"/>
    <property type="match status" value="1"/>
</dbReference>
<dbReference type="PANTHER" id="PTHR46186">
    <property type="entry name" value="CYSTATIN"/>
    <property type="match status" value="1"/>
</dbReference>
<keyword evidence="5" id="KW-1185">Reference proteome</keyword>
<comment type="similarity">
    <text evidence="1">Belongs to the cystatin family.</text>
</comment>
<dbReference type="FunFam" id="3.10.450.10:FF:000004">
    <property type="entry name" value="Cystatin C"/>
    <property type="match status" value="1"/>
</dbReference>